<dbReference type="Gene3D" id="3.40.50.1820">
    <property type="entry name" value="alpha/beta hydrolase"/>
    <property type="match status" value="1"/>
</dbReference>
<dbReference type="RefSeq" id="WP_229699629.1">
    <property type="nucleotide sequence ID" value="NZ_BMND01000001.1"/>
</dbReference>
<dbReference type="PANTHER" id="PTHR43248:SF25">
    <property type="entry name" value="AB HYDROLASE-1 DOMAIN-CONTAINING PROTEIN-RELATED"/>
    <property type="match status" value="1"/>
</dbReference>
<dbReference type="Pfam" id="PF00561">
    <property type="entry name" value="Abhydrolase_1"/>
    <property type="match status" value="1"/>
</dbReference>
<feature type="region of interest" description="Disordered" evidence="3">
    <location>
        <begin position="324"/>
        <end position="343"/>
    </location>
</feature>
<organism evidence="6 7">
    <name type="scientific">Streptomyces kronopolitis</name>
    <dbReference type="NCBI Taxonomy" id="1612435"/>
    <lineage>
        <taxon>Bacteria</taxon>
        <taxon>Bacillati</taxon>
        <taxon>Actinomycetota</taxon>
        <taxon>Actinomycetes</taxon>
        <taxon>Kitasatosporales</taxon>
        <taxon>Streptomycetaceae</taxon>
        <taxon>Streptomyces</taxon>
    </lineage>
</organism>
<dbReference type="InterPro" id="IPR029058">
    <property type="entry name" value="AB_hydrolase_fold"/>
</dbReference>
<protein>
    <submittedName>
        <fullName evidence="6">Peptidase</fullName>
    </submittedName>
</protein>
<feature type="signal peptide" evidence="4">
    <location>
        <begin position="1"/>
        <end position="26"/>
    </location>
</feature>
<keyword evidence="7" id="KW-1185">Reference proteome</keyword>
<sequence>MILKSIALTALTTAVCAVGLPGVATALPEPQKAQETIAWGTCDRPADMPVADGVQCGTLTVPVDWAKPESGAVALRAYRWKAAGPSKTKGTILNFPSGPGETGDIAFATLRKSLPGYDLIALDPRGVGASGPLSCATDKALKIPYVPPMDRRTFHALKENQRSFWSTCTTNPAGLKHHLDAYSNARDAEALRKAMHLDRINVYGFSYGTLIAERYLGLYGDHVNGSVLEGVMNPAQSRREFVTSAAHGMEAIFDRFKKWCEEEAACALHGKDVVSAFRKAQKKADEGHIPGSLITTPWSSVAVTRYFELTASKGFKDAADGLKKLSEGKNPMPGDEETGQDQIPKTYPYADPIVCSDFDLSVKNVGQARRDLTATRKAAPVLGFSTNSNNYTSICLAGPHPAKKSDKAVTSRSAHPTMLLSNTLDPATPLTWVNSVARQLGHKAIEVRTDKVGHGGGLDNPETKRKVVAYMSQANRTGR</sequence>
<gene>
    <name evidence="6" type="ORF">GCM10012285_03800</name>
</gene>
<evidence type="ECO:0000259" key="5">
    <source>
        <dbReference type="Pfam" id="PF00561"/>
    </source>
</evidence>
<dbReference type="InterPro" id="IPR051601">
    <property type="entry name" value="Serine_prot/Carboxylest_S33"/>
</dbReference>
<evidence type="ECO:0000313" key="7">
    <source>
        <dbReference type="Proteomes" id="UP000600080"/>
    </source>
</evidence>
<reference evidence="7" key="1">
    <citation type="journal article" date="2019" name="Int. J. Syst. Evol. Microbiol.">
        <title>The Global Catalogue of Microorganisms (GCM) 10K type strain sequencing project: providing services to taxonomists for standard genome sequencing and annotation.</title>
        <authorList>
            <consortium name="The Broad Institute Genomics Platform"/>
            <consortium name="The Broad Institute Genome Sequencing Center for Infectious Disease"/>
            <person name="Wu L."/>
            <person name="Ma J."/>
        </authorList>
    </citation>
    <scope>NUCLEOTIDE SEQUENCE [LARGE SCALE GENOMIC DNA]</scope>
    <source>
        <strain evidence="7">CGMCC 4.7323</strain>
    </source>
</reference>
<dbReference type="Proteomes" id="UP000600080">
    <property type="component" value="Unassembled WGS sequence"/>
</dbReference>
<evidence type="ECO:0000256" key="2">
    <source>
        <dbReference type="ARBA" id="ARBA00022801"/>
    </source>
</evidence>
<dbReference type="GeneID" id="301546280"/>
<evidence type="ECO:0000256" key="3">
    <source>
        <dbReference type="SAM" id="MobiDB-lite"/>
    </source>
</evidence>
<name>A0ABQ2IXA8_9ACTN</name>
<dbReference type="InterPro" id="IPR000073">
    <property type="entry name" value="AB_hydrolase_1"/>
</dbReference>
<evidence type="ECO:0000313" key="6">
    <source>
        <dbReference type="EMBL" id="GGN33035.1"/>
    </source>
</evidence>
<dbReference type="EMBL" id="BMND01000001">
    <property type="protein sequence ID" value="GGN33035.1"/>
    <property type="molecule type" value="Genomic_DNA"/>
</dbReference>
<proteinExistence type="inferred from homology"/>
<comment type="caution">
    <text evidence="6">The sequence shown here is derived from an EMBL/GenBank/DDBJ whole genome shotgun (WGS) entry which is preliminary data.</text>
</comment>
<keyword evidence="2" id="KW-0378">Hydrolase</keyword>
<comment type="similarity">
    <text evidence="1">Belongs to the peptidase S33 family.</text>
</comment>
<evidence type="ECO:0000256" key="1">
    <source>
        <dbReference type="ARBA" id="ARBA00010088"/>
    </source>
</evidence>
<dbReference type="SUPFAM" id="SSF53474">
    <property type="entry name" value="alpha/beta-Hydrolases"/>
    <property type="match status" value="1"/>
</dbReference>
<evidence type="ECO:0000256" key="4">
    <source>
        <dbReference type="SAM" id="SignalP"/>
    </source>
</evidence>
<keyword evidence="4" id="KW-0732">Signal</keyword>
<dbReference type="PANTHER" id="PTHR43248">
    <property type="entry name" value="2-SUCCINYL-6-HYDROXY-2,4-CYCLOHEXADIENE-1-CARBOXYLATE SYNTHASE"/>
    <property type="match status" value="1"/>
</dbReference>
<feature type="chain" id="PRO_5045671786" evidence="4">
    <location>
        <begin position="27"/>
        <end position="479"/>
    </location>
</feature>
<accession>A0ABQ2IXA8</accession>
<feature type="domain" description="AB hydrolase-1" evidence="5">
    <location>
        <begin position="92"/>
        <end position="460"/>
    </location>
</feature>